<dbReference type="Gene3D" id="3.40.50.880">
    <property type="match status" value="1"/>
</dbReference>
<keyword evidence="1" id="KW-0808">Transferase</keyword>
<protein>
    <submittedName>
        <fullName evidence="1">Class I glutamine amidotransferase-like protein</fullName>
    </submittedName>
</protein>
<dbReference type="PANTHER" id="PTHR43068:SF1">
    <property type="entry name" value="SLR1854 PROTEIN"/>
    <property type="match status" value="1"/>
</dbReference>
<dbReference type="AlphaFoldDB" id="A0A370THV5"/>
<dbReference type="RefSeq" id="XP_031867761.1">
    <property type="nucleotide sequence ID" value="XM_032016530.1"/>
</dbReference>
<dbReference type="SUPFAM" id="SSF52317">
    <property type="entry name" value="Class I glutamine amidotransferase-like"/>
    <property type="match status" value="1"/>
</dbReference>
<keyword evidence="2" id="KW-1185">Reference proteome</keyword>
<dbReference type="GeneID" id="43600756"/>
<dbReference type="EMBL" id="NPIC01000007">
    <property type="protein sequence ID" value="RDL34779.1"/>
    <property type="molecule type" value="Genomic_DNA"/>
</dbReference>
<comment type="caution">
    <text evidence="1">The sequence shown here is derived from an EMBL/GenBank/DDBJ whole genome shotgun (WGS) entry which is preliminary data.</text>
</comment>
<keyword evidence="1" id="KW-0315">Glutamine amidotransferase</keyword>
<dbReference type="GO" id="GO:0016740">
    <property type="term" value="F:transferase activity"/>
    <property type="evidence" value="ECO:0007669"/>
    <property type="project" value="UniProtKB-KW"/>
</dbReference>
<dbReference type="Proteomes" id="UP000254866">
    <property type="component" value="Unassembled WGS sequence"/>
</dbReference>
<gene>
    <name evidence="1" type="ORF">BP5553_07907</name>
</gene>
<reference evidence="1 2" key="1">
    <citation type="journal article" date="2018" name="IMA Fungus">
        <title>IMA Genome-F 9: Draft genome sequence of Annulohypoxylon stygium, Aspergillus mulundensis, Berkeleyomyces basicola (syn. Thielaviopsis basicola), Ceratocystis smalleyi, two Cercospora beticola strains, Coleophoma cylindrospora, Fusarium fracticaudum, Phialophora cf. hyalina, and Morchella septimelata.</title>
        <authorList>
            <person name="Wingfield B.D."/>
            <person name="Bills G.F."/>
            <person name="Dong Y."/>
            <person name="Huang W."/>
            <person name="Nel W.J."/>
            <person name="Swalarsk-Parry B.S."/>
            <person name="Vaghefi N."/>
            <person name="Wilken P.M."/>
            <person name="An Z."/>
            <person name="de Beer Z.W."/>
            <person name="De Vos L."/>
            <person name="Chen L."/>
            <person name="Duong T.A."/>
            <person name="Gao Y."/>
            <person name="Hammerbacher A."/>
            <person name="Kikkert J.R."/>
            <person name="Li Y."/>
            <person name="Li H."/>
            <person name="Li K."/>
            <person name="Li Q."/>
            <person name="Liu X."/>
            <person name="Ma X."/>
            <person name="Naidoo K."/>
            <person name="Pethybridge S.J."/>
            <person name="Sun J."/>
            <person name="Steenkamp E.T."/>
            <person name="van der Nest M.A."/>
            <person name="van Wyk S."/>
            <person name="Wingfield M.J."/>
            <person name="Xiong C."/>
            <person name="Yue Q."/>
            <person name="Zhang X."/>
        </authorList>
    </citation>
    <scope>NUCLEOTIDE SEQUENCE [LARGE SCALE GENOMIC DNA]</scope>
    <source>
        <strain evidence="1 2">BP 5553</strain>
    </source>
</reference>
<accession>A0A370THV5</accession>
<evidence type="ECO:0000313" key="2">
    <source>
        <dbReference type="Proteomes" id="UP000254866"/>
    </source>
</evidence>
<dbReference type="PANTHER" id="PTHR43068">
    <property type="entry name" value="SLR1854 PROTEIN"/>
    <property type="match status" value="1"/>
</dbReference>
<dbReference type="InterPro" id="IPR032633">
    <property type="entry name" value="ThiJ-like"/>
</dbReference>
<dbReference type="Pfam" id="PF17124">
    <property type="entry name" value="ThiJ_like"/>
    <property type="match status" value="1"/>
</dbReference>
<dbReference type="InterPro" id="IPR029062">
    <property type="entry name" value="Class_I_gatase-like"/>
</dbReference>
<evidence type="ECO:0000313" key="1">
    <source>
        <dbReference type="EMBL" id="RDL34779.1"/>
    </source>
</evidence>
<organism evidence="1 2">
    <name type="scientific">Venustampulla echinocandica</name>
    <dbReference type="NCBI Taxonomy" id="2656787"/>
    <lineage>
        <taxon>Eukaryota</taxon>
        <taxon>Fungi</taxon>
        <taxon>Dikarya</taxon>
        <taxon>Ascomycota</taxon>
        <taxon>Pezizomycotina</taxon>
        <taxon>Leotiomycetes</taxon>
        <taxon>Helotiales</taxon>
        <taxon>Pleuroascaceae</taxon>
        <taxon>Venustampulla</taxon>
    </lineage>
</organism>
<name>A0A370THV5_9HELO</name>
<dbReference type="OrthoDB" id="543156at2759"/>
<dbReference type="STRING" id="2656787.A0A370THV5"/>
<sequence>MSVIKVLIPMSDYGHDPTETAVAFAAFKEARFEVQFATENGNTPACDKKLLEGFTQKLLGASKPTLEAYKDMCNTSEFKNPLSWSSPDFTLETYNLVYIPGGHDKGVRQLLDSAIIRTHLATYFPMTRKPSTRSVSAVCHGVQVLAEAEASDGKSILHKCTTTSLPTKFEQLAYWSTKVFMGDYYKTYGSGSANVEEVVRKRLENPDKQFKSSLIPKPFVVQDDTYNYLSARFPGDVQLLAEETIALVQSTMS</sequence>
<proteinExistence type="predicted"/>